<keyword evidence="3" id="KW-1185">Reference proteome</keyword>
<evidence type="ECO:0000313" key="4">
    <source>
        <dbReference type="Proteomes" id="UP000254040"/>
    </source>
</evidence>
<reference evidence="2 4" key="2">
    <citation type="submission" date="2018-06" db="EMBL/GenBank/DDBJ databases">
        <authorList>
            <consortium name="Pathogen Informatics"/>
            <person name="Doyle S."/>
        </authorList>
    </citation>
    <scope>NUCLEOTIDE SEQUENCE [LARGE SCALE GENOMIC DNA]</scope>
    <source>
        <strain evidence="2 4">NCTC12239</strain>
    </source>
</reference>
<accession>A0A378JYM2</accession>
<protein>
    <submittedName>
        <fullName evidence="2">Uncharacterized protein</fullName>
    </submittedName>
</protein>
<dbReference type="EMBL" id="UGOG01000001">
    <property type="protein sequence ID" value="STX63654.1"/>
    <property type="molecule type" value="Genomic_DNA"/>
</dbReference>
<organism evidence="2 4">
    <name type="scientific">Legionella moravica</name>
    <dbReference type="NCBI Taxonomy" id="39962"/>
    <lineage>
        <taxon>Bacteria</taxon>
        <taxon>Pseudomonadati</taxon>
        <taxon>Pseudomonadota</taxon>
        <taxon>Gammaproteobacteria</taxon>
        <taxon>Legionellales</taxon>
        <taxon>Legionellaceae</taxon>
        <taxon>Legionella</taxon>
    </lineage>
</organism>
<gene>
    <name evidence="1" type="ORF">Lmor_3179</name>
    <name evidence="2" type="ORF">NCTC12239_02602</name>
</gene>
<dbReference type="OrthoDB" id="5650553at2"/>
<dbReference type="RefSeq" id="WP_028384891.1">
    <property type="nucleotide sequence ID" value="NZ_CAAAJG010000058.1"/>
</dbReference>
<dbReference type="Proteomes" id="UP000054985">
    <property type="component" value="Unassembled WGS sequence"/>
</dbReference>
<dbReference type="AlphaFoldDB" id="A0A378JYM2"/>
<sequence length="133" mass="15739">MKKSAFLIYLLFAFNTYAYNVRLFFTNNTPDTFRPLAVINYNQKGISYEQYIEPEVSVIEPYAQSVKIDKDRPGLDNYILVWFELNDEQNHYKDACLASYIALTRSSDVYFTLSRNTEEPYQYLCDHKIISRN</sequence>
<evidence type="ECO:0000313" key="2">
    <source>
        <dbReference type="EMBL" id="STX63654.1"/>
    </source>
</evidence>
<reference evidence="1 3" key="1">
    <citation type="submission" date="2015-11" db="EMBL/GenBank/DDBJ databases">
        <title>Genomic analysis of 38 Legionella species identifies large and diverse effector repertoires.</title>
        <authorList>
            <person name="Burstein D."/>
            <person name="Amaro F."/>
            <person name="Zusman T."/>
            <person name="Lifshitz Z."/>
            <person name="Cohen O."/>
            <person name="Gilbert J.A."/>
            <person name="Pupko T."/>
            <person name="Shuman H.A."/>
            <person name="Segal G."/>
        </authorList>
    </citation>
    <scope>NUCLEOTIDE SEQUENCE [LARGE SCALE GENOMIC DNA]</scope>
    <source>
        <strain evidence="1 3">ATCC 43877</strain>
    </source>
</reference>
<dbReference type="EMBL" id="LNYN01000042">
    <property type="protein sequence ID" value="KTD31072.1"/>
    <property type="molecule type" value="Genomic_DNA"/>
</dbReference>
<evidence type="ECO:0000313" key="1">
    <source>
        <dbReference type="EMBL" id="KTD31072.1"/>
    </source>
</evidence>
<proteinExistence type="predicted"/>
<name>A0A378JYM2_9GAMM</name>
<dbReference type="Proteomes" id="UP000254040">
    <property type="component" value="Unassembled WGS sequence"/>
</dbReference>
<evidence type="ECO:0000313" key="3">
    <source>
        <dbReference type="Proteomes" id="UP000054985"/>
    </source>
</evidence>